<evidence type="ECO:0000256" key="6">
    <source>
        <dbReference type="ARBA" id="ARBA00034103"/>
    </source>
</evidence>
<dbReference type="RefSeq" id="XP_001322059.1">
    <property type="nucleotide sequence ID" value="XM_001322024.1"/>
</dbReference>
<dbReference type="PANTHER" id="PTHR23354:SF122">
    <property type="entry name" value="GTPASE-ACTIVATING PROTEIN SKYWALKER"/>
    <property type="match status" value="1"/>
</dbReference>
<dbReference type="InParanoid" id="A2EBW8"/>
<evidence type="ECO:0000259" key="7">
    <source>
        <dbReference type="PROSITE" id="PS50086"/>
    </source>
</evidence>
<reference evidence="9" key="2">
    <citation type="journal article" date="2007" name="Science">
        <title>Draft genome sequence of the sexually transmitted pathogen Trichomonas vaginalis.</title>
        <authorList>
            <person name="Carlton J.M."/>
            <person name="Hirt R.P."/>
            <person name="Silva J.C."/>
            <person name="Delcher A.L."/>
            <person name="Schatz M."/>
            <person name="Zhao Q."/>
            <person name="Wortman J.R."/>
            <person name="Bidwell S.L."/>
            <person name="Alsmark U.C.M."/>
            <person name="Besteiro S."/>
            <person name="Sicheritz-Ponten T."/>
            <person name="Noel C.J."/>
            <person name="Dacks J.B."/>
            <person name="Foster P.G."/>
            <person name="Simillion C."/>
            <person name="Van de Peer Y."/>
            <person name="Miranda-Saavedra D."/>
            <person name="Barton G.J."/>
            <person name="Westrop G.D."/>
            <person name="Mueller S."/>
            <person name="Dessi D."/>
            <person name="Fiori P.L."/>
            <person name="Ren Q."/>
            <person name="Paulsen I."/>
            <person name="Zhang H."/>
            <person name="Bastida-Corcuera F.D."/>
            <person name="Simoes-Barbosa A."/>
            <person name="Brown M.T."/>
            <person name="Hayes R.D."/>
            <person name="Mukherjee M."/>
            <person name="Okumura C.Y."/>
            <person name="Schneider R."/>
            <person name="Smith A.J."/>
            <person name="Vanacova S."/>
            <person name="Villalvazo M."/>
            <person name="Haas B.J."/>
            <person name="Pertea M."/>
            <person name="Feldblyum T.V."/>
            <person name="Utterback T.R."/>
            <person name="Shu C.L."/>
            <person name="Osoegawa K."/>
            <person name="de Jong P.J."/>
            <person name="Hrdy I."/>
            <person name="Horvathova L."/>
            <person name="Zubacova Z."/>
            <person name="Dolezal P."/>
            <person name="Malik S.B."/>
            <person name="Logsdon J.M. Jr."/>
            <person name="Henze K."/>
            <person name="Gupta A."/>
            <person name="Wang C.C."/>
            <person name="Dunne R.L."/>
            <person name="Upcroft J.A."/>
            <person name="Upcroft P."/>
            <person name="White O."/>
            <person name="Salzberg S.L."/>
            <person name="Tang P."/>
            <person name="Chiu C.-H."/>
            <person name="Lee Y.-S."/>
            <person name="Embley T.M."/>
            <person name="Coombs G.H."/>
            <person name="Mottram J.C."/>
            <person name="Tachezy J."/>
            <person name="Fraser-Liggett C.M."/>
            <person name="Johnson P.J."/>
        </authorList>
    </citation>
    <scope>NUCLEOTIDE SEQUENCE [LARGE SCALE GENOMIC DNA]</scope>
    <source>
        <strain evidence="9">G3</strain>
    </source>
</reference>
<dbReference type="OrthoDB" id="26679at2759"/>
<dbReference type="SMR" id="A2EBW8"/>
<dbReference type="Pfam" id="PF07534">
    <property type="entry name" value="TLD"/>
    <property type="match status" value="1"/>
</dbReference>
<dbReference type="GO" id="GO:0012505">
    <property type="term" value="C:endomembrane system"/>
    <property type="evidence" value="ECO:0007669"/>
    <property type="project" value="UniProtKB-SubCell"/>
</dbReference>
<feature type="domain" description="TLDc" evidence="8">
    <location>
        <begin position="396"/>
        <end position="556"/>
    </location>
</feature>
<name>A2EBW8_TRIV3</name>
<dbReference type="PROSITE" id="PS50086">
    <property type="entry name" value="TBC_RABGAP"/>
    <property type="match status" value="1"/>
</dbReference>
<organism evidence="9 10">
    <name type="scientific">Trichomonas vaginalis (strain ATCC PRA-98 / G3)</name>
    <dbReference type="NCBI Taxonomy" id="412133"/>
    <lineage>
        <taxon>Eukaryota</taxon>
        <taxon>Metamonada</taxon>
        <taxon>Parabasalia</taxon>
        <taxon>Trichomonadida</taxon>
        <taxon>Trichomonadidae</taxon>
        <taxon>Trichomonas</taxon>
    </lineage>
</organism>
<dbReference type="KEGG" id="tva:4767767"/>
<dbReference type="Gene3D" id="1.10.472.80">
    <property type="entry name" value="Ypt/Rab-GAP domain of gyp1p, domain 3"/>
    <property type="match status" value="1"/>
</dbReference>
<evidence type="ECO:0000313" key="10">
    <source>
        <dbReference type="Proteomes" id="UP000001542"/>
    </source>
</evidence>
<dbReference type="STRING" id="5722.A2EBW8"/>
<dbReference type="PROSITE" id="PS51886">
    <property type="entry name" value="TLDC"/>
    <property type="match status" value="1"/>
</dbReference>
<protein>
    <submittedName>
        <fullName evidence="9">TLD family protein</fullName>
    </submittedName>
</protein>
<dbReference type="InterPro" id="IPR006571">
    <property type="entry name" value="TLDc_dom"/>
</dbReference>
<gene>
    <name evidence="9" type="ORF">TVAG_259170</name>
</gene>
<keyword evidence="5" id="KW-0968">Cytoplasmic vesicle</keyword>
<evidence type="ECO:0000259" key="8">
    <source>
        <dbReference type="PROSITE" id="PS51886"/>
    </source>
</evidence>
<dbReference type="InterPro" id="IPR035969">
    <property type="entry name" value="Rab-GAP_TBC_sf"/>
</dbReference>
<keyword evidence="10" id="KW-1185">Reference proteome</keyword>
<dbReference type="SUPFAM" id="SSF47923">
    <property type="entry name" value="Ypt/Rab-GAP domain of gyp1p"/>
    <property type="match status" value="2"/>
</dbReference>
<sequence>MSIVSKDPDHRINGFLDELNFSLTDEWIQEENLRKAAFSKLGDNIFKNQKKLKLTARMGIPATMRQDVWLMASNGKQLIDELGNVYENALSLVNRQLKSNKVHEHSLEDLFSGSAYIIKFLPEKIQPLVKEFLRAIWATNKGIEYSPFLPVIAVILLLFMEPPAAYASLQAMIRRSQEDSWYFTLNRKNYYKNGVAIEKLLNIKTPDVVSKAKSLGVGIDFLILALLPSFFIPISQLPIALTFFDSFIVEGRKVLLRFITTIFKINSDILLKSNSPKEFVTIILDTFSGFSKPQNLRTFLKESFSIYMSRKKHLFGLERIETDNNKISETIKNTKMIASIFNDQIRGDFNPLDFPRKLNLNVLSDLANIIPSEEIVKYQKNVQRKFNEIEIIHEGRLLDTKNYFVIKEYIPFIYLRQNPSLSYSLSKDGTILQTLLNEMKKKGAHILIIKTDKSIIGAFLSDQLEKTGSVYSRNTSNFVFHIKDSTMKCYKHPRPPNKDYLSVDDDTIMIGGPNPAIIIGDRLDKVRSCKCDTFDSPQLTLEPSENILDVELYILEN</sequence>
<dbReference type="OMA" id="FYHMYNK"/>
<dbReference type="VEuPathDB" id="TrichDB:TVAGG3_0652630"/>
<dbReference type="InterPro" id="IPR000195">
    <property type="entry name" value="Rab-GAP-TBC_dom"/>
</dbReference>
<dbReference type="GO" id="GO:0030659">
    <property type="term" value="C:cytoplasmic vesicle membrane"/>
    <property type="evidence" value="ECO:0007669"/>
    <property type="project" value="UniProtKB-SubCell"/>
</dbReference>
<dbReference type="AlphaFoldDB" id="A2EBW8"/>
<dbReference type="eggNOG" id="KOG2058">
    <property type="taxonomic scope" value="Eukaryota"/>
</dbReference>
<dbReference type="PANTHER" id="PTHR23354">
    <property type="entry name" value="NUCLEOLAR PROTEIN 7/ESTROGEN RECEPTOR COACTIVATOR-RELATED"/>
    <property type="match status" value="1"/>
</dbReference>
<evidence type="ECO:0000256" key="5">
    <source>
        <dbReference type="ARBA" id="ARBA00023329"/>
    </source>
</evidence>
<dbReference type="SMART" id="SM00584">
    <property type="entry name" value="TLDc"/>
    <property type="match status" value="1"/>
</dbReference>
<dbReference type="EMBL" id="DS113349">
    <property type="protein sequence ID" value="EAY09836.1"/>
    <property type="molecule type" value="Genomic_DNA"/>
</dbReference>
<keyword evidence="4" id="KW-0472">Membrane</keyword>
<reference evidence="9" key="1">
    <citation type="submission" date="2006-10" db="EMBL/GenBank/DDBJ databases">
        <authorList>
            <person name="Amadeo P."/>
            <person name="Zhao Q."/>
            <person name="Wortman J."/>
            <person name="Fraser-Liggett C."/>
            <person name="Carlton J."/>
        </authorList>
    </citation>
    <scope>NUCLEOTIDE SEQUENCE</scope>
    <source>
        <strain evidence="9">G3</strain>
    </source>
</reference>
<feature type="domain" description="Rab-GAP TBC" evidence="7">
    <location>
        <begin position="59"/>
        <end position="251"/>
    </location>
</feature>
<evidence type="ECO:0000256" key="3">
    <source>
        <dbReference type="ARBA" id="ARBA00023018"/>
    </source>
</evidence>
<comment type="subcellular location">
    <subcellularLocation>
        <location evidence="1">Cytoplasmic vesicle membrane</location>
    </subcellularLocation>
    <subcellularLocation>
        <location evidence="2">Endomembrane system</location>
        <topology evidence="2">Peripheral membrane protein</topology>
    </subcellularLocation>
    <subcellularLocation>
        <location evidence="6">Synapse</location>
    </subcellularLocation>
</comment>
<accession>A2EBW8</accession>
<evidence type="ECO:0000256" key="2">
    <source>
        <dbReference type="ARBA" id="ARBA00004184"/>
    </source>
</evidence>
<dbReference type="Proteomes" id="UP000001542">
    <property type="component" value="Unassembled WGS sequence"/>
</dbReference>
<proteinExistence type="predicted"/>
<evidence type="ECO:0000313" key="9">
    <source>
        <dbReference type="EMBL" id="EAY09836.1"/>
    </source>
</evidence>
<dbReference type="SMART" id="SM00164">
    <property type="entry name" value="TBC"/>
    <property type="match status" value="1"/>
</dbReference>
<evidence type="ECO:0000256" key="1">
    <source>
        <dbReference type="ARBA" id="ARBA00004156"/>
    </source>
</evidence>
<keyword evidence="3" id="KW-0770">Synapse</keyword>
<dbReference type="Pfam" id="PF00566">
    <property type="entry name" value="RabGAP-TBC"/>
    <property type="match status" value="1"/>
</dbReference>
<evidence type="ECO:0000256" key="4">
    <source>
        <dbReference type="ARBA" id="ARBA00023136"/>
    </source>
</evidence>
<dbReference type="VEuPathDB" id="TrichDB:TVAG_259170"/>